<sequence>MGEVLMNILKNKKFKMWMIVISNLLIPSSGYVFIGRSSRGLMMLMWMFVLGYITLHLNIYNPGIPEINKYFGAIAVWIASVFEVYNFARKAIK</sequence>
<accession>A0A0L6U118</accession>
<keyword evidence="1" id="KW-0812">Transmembrane</keyword>
<proteinExistence type="predicted"/>
<gene>
    <name evidence="2" type="ORF">AKG39_07850</name>
</gene>
<reference evidence="3" key="1">
    <citation type="submission" date="2015-07" db="EMBL/GenBank/DDBJ databases">
        <title>Draft genome sequence of Acetobacterium bakii DSM 8293, a potential psychrophilic chemical producer through syngas fermentation.</title>
        <authorList>
            <person name="Song Y."/>
            <person name="Hwang S."/>
            <person name="Cho B.-K."/>
        </authorList>
    </citation>
    <scope>NUCLEOTIDE SEQUENCE [LARGE SCALE GENOMIC DNA]</scope>
    <source>
        <strain evidence="3">DSM 8239</strain>
    </source>
</reference>
<evidence type="ECO:0000256" key="1">
    <source>
        <dbReference type="SAM" id="Phobius"/>
    </source>
</evidence>
<evidence type="ECO:0000313" key="3">
    <source>
        <dbReference type="Proteomes" id="UP000036873"/>
    </source>
</evidence>
<evidence type="ECO:0000313" key="2">
    <source>
        <dbReference type="EMBL" id="KNZ42198.1"/>
    </source>
</evidence>
<dbReference type="OrthoDB" id="1799135at2"/>
<keyword evidence="1" id="KW-0472">Membrane</keyword>
<feature type="transmembrane region" description="Helical" evidence="1">
    <location>
        <begin position="16"/>
        <end position="34"/>
    </location>
</feature>
<dbReference type="STRING" id="52689.AKG39_07850"/>
<feature type="transmembrane region" description="Helical" evidence="1">
    <location>
        <begin position="41"/>
        <end position="59"/>
    </location>
</feature>
<keyword evidence="1" id="KW-1133">Transmembrane helix</keyword>
<organism evidence="2 3">
    <name type="scientific">Acetobacterium bakii</name>
    <dbReference type="NCBI Taxonomy" id="52689"/>
    <lineage>
        <taxon>Bacteria</taxon>
        <taxon>Bacillati</taxon>
        <taxon>Bacillota</taxon>
        <taxon>Clostridia</taxon>
        <taxon>Eubacteriales</taxon>
        <taxon>Eubacteriaceae</taxon>
        <taxon>Acetobacterium</taxon>
    </lineage>
</organism>
<name>A0A0L6U118_9FIRM</name>
<dbReference type="AlphaFoldDB" id="A0A0L6U118"/>
<protein>
    <submittedName>
        <fullName evidence="2">Uncharacterized protein</fullName>
    </submittedName>
</protein>
<comment type="caution">
    <text evidence="2">The sequence shown here is derived from an EMBL/GenBank/DDBJ whole genome shotgun (WGS) entry which is preliminary data.</text>
</comment>
<dbReference type="Proteomes" id="UP000036873">
    <property type="component" value="Unassembled WGS sequence"/>
</dbReference>
<dbReference type="EMBL" id="LGYO01000018">
    <property type="protein sequence ID" value="KNZ42198.1"/>
    <property type="molecule type" value="Genomic_DNA"/>
</dbReference>
<feature type="transmembrane region" description="Helical" evidence="1">
    <location>
        <begin position="71"/>
        <end position="88"/>
    </location>
</feature>
<keyword evidence="3" id="KW-1185">Reference proteome</keyword>